<organism evidence="4 5">
    <name type="scientific">Roseovarius atlanticus</name>
    <dbReference type="NCBI Taxonomy" id="1641875"/>
    <lineage>
        <taxon>Bacteria</taxon>
        <taxon>Pseudomonadati</taxon>
        <taxon>Pseudomonadota</taxon>
        <taxon>Alphaproteobacteria</taxon>
        <taxon>Rhodobacterales</taxon>
        <taxon>Roseobacteraceae</taxon>
        <taxon>Roseovarius</taxon>
    </lineage>
</organism>
<sequence length="290" mass="31273">MRYVRYEVDGQARLGAMIDSDIVDIEAAWPEAPRTMRDLIGADPAVHATLADRLVQSGAARTPLADCKLLTPLPDPGKIVCLGLNYADHAKEGGHAVPEYPALFLRATSSMIGPQDPMILPECSEQLDYEAELTIVIGRRCRHVSAADAASVIFGYTAFNDGSVRHYQRLTAQWTAGKNFDGTGALGPCIVTADDLPDEASGLKIQTRLNGNVMQDSNTDQMIFGAFRTVEILSEIMTLEPGDLIAMGTPAGVGHARRPQVWMRDGDTVEVEIEGIGTLRNPVVAEKVTA</sequence>
<name>A0A0T5NSA8_9RHOB</name>
<dbReference type="InterPro" id="IPR051121">
    <property type="entry name" value="FAH"/>
</dbReference>
<dbReference type="STRING" id="1641875.XM53_14050"/>
<dbReference type="InterPro" id="IPR011234">
    <property type="entry name" value="Fumarylacetoacetase-like_C"/>
</dbReference>
<protein>
    <submittedName>
        <fullName evidence="4">5-oxopent-3-ene-1,2,5-tricarboxylate decarboxylase</fullName>
    </submittedName>
</protein>
<dbReference type="Proteomes" id="UP000051295">
    <property type="component" value="Unassembled WGS sequence"/>
</dbReference>
<dbReference type="FunFam" id="3.90.850.10:FF:000002">
    <property type="entry name" value="2-hydroxyhepta-2,4-diene-1,7-dioate isomerase"/>
    <property type="match status" value="1"/>
</dbReference>
<dbReference type="Pfam" id="PF01557">
    <property type="entry name" value="FAA_hydrolase"/>
    <property type="match status" value="1"/>
</dbReference>
<dbReference type="GO" id="GO:0019752">
    <property type="term" value="P:carboxylic acid metabolic process"/>
    <property type="evidence" value="ECO:0007669"/>
    <property type="project" value="UniProtKB-ARBA"/>
</dbReference>
<dbReference type="EMBL" id="LAXJ01000016">
    <property type="protein sequence ID" value="KRS11819.1"/>
    <property type="molecule type" value="Genomic_DNA"/>
</dbReference>
<evidence type="ECO:0000259" key="3">
    <source>
        <dbReference type="Pfam" id="PF01557"/>
    </source>
</evidence>
<dbReference type="PANTHER" id="PTHR42796:SF4">
    <property type="entry name" value="FUMARYLACETOACETATE HYDROLASE DOMAIN-CONTAINING PROTEIN 2A"/>
    <property type="match status" value="1"/>
</dbReference>
<keyword evidence="2" id="KW-0479">Metal-binding</keyword>
<evidence type="ECO:0000256" key="2">
    <source>
        <dbReference type="ARBA" id="ARBA00022723"/>
    </source>
</evidence>
<proteinExistence type="inferred from homology"/>
<dbReference type="Gene3D" id="3.90.850.10">
    <property type="entry name" value="Fumarylacetoacetase-like, C-terminal domain"/>
    <property type="match status" value="1"/>
</dbReference>
<comment type="caution">
    <text evidence="4">The sequence shown here is derived from an EMBL/GenBank/DDBJ whole genome shotgun (WGS) entry which is preliminary data.</text>
</comment>
<dbReference type="PATRIC" id="fig|1641875.4.peg.611"/>
<gene>
    <name evidence="4" type="ORF">XM53_14050</name>
</gene>
<dbReference type="InterPro" id="IPR036663">
    <property type="entry name" value="Fumarylacetoacetase_C_sf"/>
</dbReference>
<dbReference type="PANTHER" id="PTHR42796">
    <property type="entry name" value="FUMARYLACETOACETATE HYDROLASE DOMAIN-CONTAINING PROTEIN 2A-RELATED"/>
    <property type="match status" value="1"/>
</dbReference>
<keyword evidence="5" id="KW-1185">Reference proteome</keyword>
<dbReference type="GO" id="GO:0046872">
    <property type="term" value="F:metal ion binding"/>
    <property type="evidence" value="ECO:0007669"/>
    <property type="project" value="UniProtKB-KW"/>
</dbReference>
<dbReference type="GO" id="GO:0016853">
    <property type="term" value="F:isomerase activity"/>
    <property type="evidence" value="ECO:0007669"/>
    <property type="project" value="UniProtKB-ARBA"/>
</dbReference>
<comment type="similarity">
    <text evidence="1">Belongs to the FAH family.</text>
</comment>
<reference evidence="4 5" key="1">
    <citation type="submission" date="2015-04" db="EMBL/GenBank/DDBJ databases">
        <title>The draft genome sequence of Roseovarius sp.R12b.</title>
        <authorList>
            <person name="Li G."/>
            <person name="Lai Q."/>
            <person name="Shao Z."/>
            <person name="Yan P."/>
        </authorList>
    </citation>
    <scope>NUCLEOTIDE SEQUENCE [LARGE SCALE GENOMIC DNA]</scope>
    <source>
        <strain evidence="4 5">R12B</strain>
    </source>
</reference>
<dbReference type="SUPFAM" id="SSF56529">
    <property type="entry name" value="FAH"/>
    <property type="match status" value="1"/>
</dbReference>
<feature type="domain" description="Fumarylacetoacetase-like C-terminal" evidence="3">
    <location>
        <begin position="78"/>
        <end position="284"/>
    </location>
</feature>
<evidence type="ECO:0000256" key="1">
    <source>
        <dbReference type="ARBA" id="ARBA00010211"/>
    </source>
</evidence>
<evidence type="ECO:0000313" key="4">
    <source>
        <dbReference type="EMBL" id="KRS11819.1"/>
    </source>
</evidence>
<accession>A0A0T5NSA8</accession>
<dbReference type="AlphaFoldDB" id="A0A0T5NSA8"/>
<evidence type="ECO:0000313" key="5">
    <source>
        <dbReference type="Proteomes" id="UP000051295"/>
    </source>
</evidence>